<gene>
    <name evidence="8" type="ORF">SAY86_024176</name>
</gene>
<organism evidence="8 9">
    <name type="scientific">Trapa natans</name>
    <name type="common">Water chestnut</name>
    <dbReference type="NCBI Taxonomy" id="22666"/>
    <lineage>
        <taxon>Eukaryota</taxon>
        <taxon>Viridiplantae</taxon>
        <taxon>Streptophyta</taxon>
        <taxon>Embryophyta</taxon>
        <taxon>Tracheophyta</taxon>
        <taxon>Spermatophyta</taxon>
        <taxon>Magnoliopsida</taxon>
        <taxon>eudicotyledons</taxon>
        <taxon>Gunneridae</taxon>
        <taxon>Pentapetalae</taxon>
        <taxon>rosids</taxon>
        <taxon>malvids</taxon>
        <taxon>Myrtales</taxon>
        <taxon>Lythraceae</taxon>
        <taxon>Trapa</taxon>
    </lineage>
</organism>
<dbReference type="GO" id="GO:0045842">
    <property type="term" value="P:positive regulation of mitotic metaphase/anaphase transition"/>
    <property type="evidence" value="ECO:0007669"/>
    <property type="project" value="TreeGrafter"/>
</dbReference>
<dbReference type="EMBL" id="JAXQNO010000008">
    <property type="protein sequence ID" value="KAK4793741.1"/>
    <property type="molecule type" value="Genomic_DNA"/>
</dbReference>
<evidence type="ECO:0000256" key="5">
    <source>
        <dbReference type="ARBA" id="ARBA00022786"/>
    </source>
</evidence>
<keyword evidence="5" id="KW-0833">Ubl conjugation pathway</keyword>
<name>A0AAN7RAY0_TRANT</name>
<evidence type="ECO:0000256" key="3">
    <source>
        <dbReference type="ARBA" id="ARBA00022618"/>
    </source>
</evidence>
<keyword evidence="4" id="KW-0498">Mitosis</keyword>
<dbReference type="Proteomes" id="UP001346149">
    <property type="component" value="Unassembled WGS sequence"/>
</dbReference>
<dbReference type="GO" id="GO:0005680">
    <property type="term" value="C:anaphase-promoting complex"/>
    <property type="evidence" value="ECO:0007669"/>
    <property type="project" value="InterPro"/>
</dbReference>
<feature type="domain" description="Anaphase-promoting complex subunit 5" evidence="7">
    <location>
        <begin position="1"/>
        <end position="44"/>
    </location>
</feature>
<dbReference type="GO" id="GO:0051301">
    <property type="term" value="P:cell division"/>
    <property type="evidence" value="ECO:0007669"/>
    <property type="project" value="UniProtKB-KW"/>
</dbReference>
<comment type="similarity">
    <text evidence="1">Belongs to the APC5 family.</text>
</comment>
<evidence type="ECO:0000313" key="9">
    <source>
        <dbReference type="Proteomes" id="UP001346149"/>
    </source>
</evidence>
<dbReference type="PANTHER" id="PTHR12830:SF9">
    <property type="entry name" value="ANAPHASE-PROMOTING COMPLEX SUBUNIT 5"/>
    <property type="match status" value="1"/>
</dbReference>
<dbReference type="GO" id="GO:0070979">
    <property type="term" value="P:protein K11-linked ubiquitination"/>
    <property type="evidence" value="ECO:0007669"/>
    <property type="project" value="TreeGrafter"/>
</dbReference>
<evidence type="ECO:0000256" key="4">
    <source>
        <dbReference type="ARBA" id="ARBA00022776"/>
    </source>
</evidence>
<dbReference type="Pfam" id="PF12862">
    <property type="entry name" value="ANAPC5"/>
    <property type="match status" value="1"/>
</dbReference>
<sequence>MLHFHFGHPKQALEVLAEAVRVSQQHGNDSCLAYTLAAICNLLSEIGITSTSRLLGSSYSPIASMGTSFSVQQQQFMLLRESLKRAESLKLKRLVASNHLTLAKFHLLHVQRPLLSFGPKASMKLKTYPVNVCKELRLSSSLITEFNTENSVMMIDGAQSTAWLKQLHKPIGSSVFVDESSEIRSNADSFFAQPSSVPGSVLQLVGSSYLVRATAWEMYGSAPLARINSLVYATCFTDNSSSADAALAYGKLIKHLATYKGCLCCS</sequence>
<evidence type="ECO:0000313" key="8">
    <source>
        <dbReference type="EMBL" id="KAK4793741.1"/>
    </source>
</evidence>
<comment type="caution">
    <text evidence="8">The sequence shown here is derived from an EMBL/GenBank/DDBJ whole genome shotgun (WGS) entry which is preliminary data.</text>
</comment>
<evidence type="ECO:0000256" key="6">
    <source>
        <dbReference type="ARBA" id="ARBA00023306"/>
    </source>
</evidence>
<dbReference type="GO" id="GO:0031145">
    <property type="term" value="P:anaphase-promoting complex-dependent catabolic process"/>
    <property type="evidence" value="ECO:0007669"/>
    <property type="project" value="TreeGrafter"/>
</dbReference>
<dbReference type="PANTHER" id="PTHR12830">
    <property type="entry name" value="ANAPHASE-PROMOTING COMPLEX SUBUNIT 5"/>
    <property type="match status" value="1"/>
</dbReference>
<protein>
    <recommendedName>
        <fullName evidence="2">Anaphase-promoting complex subunit 5</fullName>
    </recommendedName>
</protein>
<dbReference type="AlphaFoldDB" id="A0AAN7RAY0"/>
<keyword evidence="6" id="KW-0131">Cell cycle</keyword>
<dbReference type="InterPro" id="IPR037679">
    <property type="entry name" value="Apc5"/>
</dbReference>
<accession>A0AAN7RAY0</accession>
<proteinExistence type="inferred from homology"/>
<evidence type="ECO:0000259" key="7">
    <source>
        <dbReference type="Pfam" id="PF12862"/>
    </source>
</evidence>
<reference evidence="8 9" key="1">
    <citation type="journal article" date="2023" name="Hortic Res">
        <title>Pangenome of water caltrop reveals structural variations and asymmetric subgenome divergence after allopolyploidization.</title>
        <authorList>
            <person name="Zhang X."/>
            <person name="Chen Y."/>
            <person name="Wang L."/>
            <person name="Yuan Y."/>
            <person name="Fang M."/>
            <person name="Shi L."/>
            <person name="Lu R."/>
            <person name="Comes H.P."/>
            <person name="Ma Y."/>
            <person name="Chen Y."/>
            <person name="Huang G."/>
            <person name="Zhou Y."/>
            <person name="Zheng Z."/>
            <person name="Qiu Y."/>
        </authorList>
    </citation>
    <scope>NUCLEOTIDE SEQUENCE [LARGE SCALE GENOMIC DNA]</scope>
    <source>
        <strain evidence="8">F231</strain>
    </source>
</reference>
<keyword evidence="9" id="KW-1185">Reference proteome</keyword>
<keyword evidence="3" id="KW-0132">Cell division</keyword>
<evidence type="ECO:0000256" key="1">
    <source>
        <dbReference type="ARBA" id="ARBA00007450"/>
    </source>
</evidence>
<dbReference type="InterPro" id="IPR026000">
    <property type="entry name" value="Apc5_dom"/>
</dbReference>
<evidence type="ECO:0000256" key="2">
    <source>
        <dbReference type="ARBA" id="ARBA00016066"/>
    </source>
</evidence>